<sequence length="81" mass="9106">MAIGYFHYKLSFGQTEKQYYISQKAHHPQHKGDNSYDHAKNLALDHYVENFGAGIARGEIVANLVGRNQAIPGKGTYIQLD</sequence>
<proteinExistence type="predicted"/>
<name>A0A3Q9JH52_9GAMM</name>
<dbReference type="KEGG" id="emo:DM558_00520"/>
<organism evidence="1 2">
    <name type="scientific">Entomomonas moraniae</name>
    <dbReference type="NCBI Taxonomy" id="2213226"/>
    <lineage>
        <taxon>Bacteria</taxon>
        <taxon>Pseudomonadati</taxon>
        <taxon>Pseudomonadota</taxon>
        <taxon>Gammaproteobacteria</taxon>
        <taxon>Pseudomonadales</taxon>
        <taxon>Pseudomonadaceae</taxon>
        <taxon>Entomomonas</taxon>
    </lineage>
</organism>
<gene>
    <name evidence="1" type="ORF">DM558_00520</name>
</gene>
<dbReference type="RefSeq" id="WP_127161569.1">
    <property type="nucleotide sequence ID" value="NZ_CP029822.1"/>
</dbReference>
<dbReference type="EMBL" id="CP029822">
    <property type="protein sequence ID" value="AZS49352.1"/>
    <property type="molecule type" value="Genomic_DNA"/>
</dbReference>
<protein>
    <submittedName>
        <fullName evidence="1">Uncharacterized protein</fullName>
    </submittedName>
</protein>
<evidence type="ECO:0000313" key="1">
    <source>
        <dbReference type="EMBL" id="AZS49352.1"/>
    </source>
</evidence>
<dbReference type="Proteomes" id="UP000273143">
    <property type="component" value="Chromosome"/>
</dbReference>
<accession>A0A3Q9JH52</accession>
<keyword evidence="2" id="KW-1185">Reference proteome</keyword>
<dbReference type="AlphaFoldDB" id="A0A3Q9JH52"/>
<evidence type="ECO:0000313" key="2">
    <source>
        <dbReference type="Proteomes" id="UP000273143"/>
    </source>
</evidence>
<reference evidence="2" key="1">
    <citation type="submission" date="2018-06" db="EMBL/GenBank/DDBJ databases">
        <title>Complete genome of Pseudomonas insecticola strain QZS01.</title>
        <authorList>
            <person name="Wang J."/>
            <person name="Su Q."/>
        </authorList>
    </citation>
    <scope>NUCLEOTIDE SEQUENCE [LARGE SCALE GENOMIC DNA]</scope>
    <source>
        <strain evidence="2">QZS01</strain>
    </source>
</reference>